<dbReference type="RefSeq" id="WP_203912899.1">
    <property type="nucleotide sequence ID" value="NZ_BONY01000062.1"/>
</dbReference>
<dbReference type="EMBL" id="BONY01000062">
    <property type="protein sequence ID" value="GIH09170.1"/>
    <property type="molecule type" value="Genomic_DNA"/>
</dbReference>
<accession>A0A8J3QGA0</accession>
<sequence>MTMTDLYRTFSRDPLAVFLHVIERAGTPVTFENIMAHLVGSGLPDYVVSSRWSRYERAIKDDPHIYFVPETRTYAWGSPPVLPDAEQAVKLLASGKAQINPDRKVLGDIILAALQLGIPPEPVVIHAEPVIIHAEPVVIQAEPVVIQADPAEQAERQKIFEDRLKADSARAYAKVAMELEELIASGASARVLLQRIHAAAQAHGLKPIESAGATIKFDRLRHESVVATTQEGTEVLVIRPGYFWQIGSEEILVAKAVVIEQ</sequence>
<keyword evidence="2" id="KW-1185">Reference proteome</keyword>
<dbReference type="Proteomes" id="UP000612899">
    <property type="component" value="Unassembled WGS sequence"/>
</dbReference>
<reference evidence="1" key="1">
    <citation type="submission" date="2021-01" db="EMBL/GenBank/DDBJ databases">
        <title>Whole genome shotgun sequence of Rhizocola hellebori NBRC 109834.</title>
        <authorList>
            <person name="Komaki H."/>
            <person name="Tamura T."/>
        </authorList>
    </citation>
    <scope>NUCLEOTIDE SEQUENCE</scope>
    <source>
        <strain evidence="1">NBRC 109834</strain>
    </source>
</reference>
<organism evidence="1 2">
    <name type="scientific">Rhizocola hellebori</name>
    <dbReference type="NCBI Taxonomy" id="1392758"/>
    <lineage>
        <taxon>Bacteria</taxon>
        <taxon>Bacillati</taxon>
        <taxon>Actinomycetota</taxon>
        <taxon>Actinomycetes</taxon>
        <taxon>Micromonosporales</taxon>
        <taxon>Micromonosporaceae</taxon>
        <taxon>Rhizocola</taxon>
    </lineage>
</organism>
<evidence type="ECO:0000313" key="1">
    <source>
        <dbReference type="EMBL" id="GIH09170.1"/>
    </source>
</evidence>
<gene>
    <name evidence="1" type="ORF">Rhe02_72370</name>
</gene>
<protein>
    <submittedName>
        <fullName evidence="1">Uncharacterized protein</fullName>
    </submittedName>
</protein>
<evidence type="ECO:0000313" key="2">
    <source>
        <dbReference type="Proteomes" id="UP000612899"/>
    </source>
</evidence>
<comment type="caution">
    <text evidence="1">The sequence shown here is derived from an EMBL/GenBank/DDBJ whole genome shotgun (WGS) entry which is preliminary data.</text>
</comment>
<proteinExistence type="predicted"/>
<name>A0A8J3QGA0_9ACTN</name>
<dbReference type="AlphaFoldDB" id="A0A8J3QGA0"/>